<keyword evidence="1" id="KW-0472">Membrane</keyword>
<protein>
    <submittedName>
        <fullName evidence="2 4">Uncharacterized protein</fullName>
    </submittedName>
</protein>
<keyword evidence="3" id="KW-1185">Reference proteome</keyword>
<feature type="transmembrane region" description="Helical" evidence="1">
    <location>
        <begin position="90"/>
        <end position="114"/>
    </location>
</feature>
<dbReference type="AlphaFoldDB" id="A0A183HTS3"/>
<reference evidence="2 3" key="2">
    <citation type="submission" date="2018-11" db="EMBL/GenBank/DDBJ databases">
        <authorList>
            <consortium name="Pathogen Informatics"/>
        </authorList>
    </citation>
    <scope>NUCLEOTIDE SEQUENCE [LARGE SCALE GENOMIC DNA]</scope>
</reference>
<dbReference type="Proteomes" id="UP000267606">
    <property type="component" value="Unassembled WGS sequence"/>
</dbReference>
<sequence>MCPKNYVPAEFLELIERFVRWNEEVGDWQLKCIAYTGNNMRACNPPQQPLYKPSNAQMLNLFSSYQNEMTHISSNDIRPPKLRMKSSKRFVIFFFLSFIYFFVSHQLSVLFYHWTFLNI</sequence>
<evidence type="ECO:0000256" key="1">
    <source>
        <dbReference type="SAM" id="Phobius"/>
    </source>
</evidence>
<proteinExistence type="predicted"/>
<evidence type="ECO:0000313" key="4">
    <source>
        <dbReference type="WBParaSite" id="OFLC_0001088501-mRNA-1"/>
    </source>
</evidence>
<gene>
    <name evidence="2" type="ORF">OFLC_LOCUS10881</name>
</gene>
<evidence type="ECO:0000313" key="3">
    <source>
        <dbReference type="Proteomes" id="UP000267606"/>
    </source>
</evidence>
<organism evidence="4">
    <name type="scientific">Onchocerca flexuosa</name>
    <dbReference type="NCBI Taxonomy" id="387005"/>
    <lineage>
        <taxon>Eukaryota</taxon>
        <taxon>Metazoa</taxon>
        <taxon>Ecdysozoa</taxon>
        <taxon>Nematoda</taxon>
        <taxon>Chromadorea</taxon>
        <taxon>Rhabditida</taxon>
        <taxon>Spirurina</taxon>
        <taxon>Spiruromorpha</taxon>
        <taxon>Filarioidea</taxon>
        <taxon>Onchocercidae</taxon>
        <taxon>Onchocerca</taxon>
    </lineage>
</organism>
<dbReference type="EMBL" id="UZAJ01015031">
    <property type="protein sequence ID" value="VDO72107.1"/>
    <property type="molecule type" value="Genomic_DNA"/>
</dbReference>
<keyword evidence="1" id="KW-0812">Transmembrane</keyword>
<keyword evidence="1" id="KW-1133">Transmembrane helix</keyword>
<dbReference type="WBParaSite" id="OFLC_0001088501-mRNA-1">
    <property type="protein sequence ID" value="OFLC_0001088501-mRNA-1"/>
    <property type="gene ID" value="OFLC_0001088501"/>
</dbReference>
<accession>A0A183HTS3</accession>
<reference evidence="4" key="1">
    <citation type="submission" date="2016-06" db="UniProtKB">
        <authorList>
            <consortium name="WormBaseParasite"/>
        </authorList>
    </citation>
    <scope>IDENTIFICATION</scope>
</reference>
<dbReference type="STRING" id="387005.A0A183HTS3"/>
<evidence type="ECO:0000313" key="2">
    <source>
        <dbReference type="EMBL" id="VDO72107.1"/>
    </source>
</evidence>
<name>A0A183HTS3_9BILA</name>